<gene>
    <name evidence="1" type="ORF">GCM10022202_25070</name>
</gene>
<protein>
    <submittedName>
        <fullName evidence="1">Antitoxin VapB29</fullName>
    </submittedName>
</protein>
<reference evidence="2" key="1">
    <citation type="journal article" date="2019" name="Int. J. Syst. Evol. Microbiol.">
        <title>The Global Catalogue of Microorganisms (GCM) 10K type strain sequencing project: providing services to taxonomists for standard genome sequencing and annotation.</title>
        <authorList>
            <consortium name="The Broad Institute Genomics Platform"/>
            <consortium name="The Broad Institute Genome Sequencing Center for Infectious Disease"/>
            <person name="Wu L."/>
            <person name="Ma J."/>
        </authorList>
    </citation>
    <scope>NUCLEOTIDE SEQUENCE [LARGE SCALE GENOMIC DNA]</scope>
    <source>
        <strain evidence="2">JCM 16546</strain>
    </source>
</reference>
<evidence type="ECO:0000313" key="1">
    <source>
        <dbReference type="EMBL" id="GAA3662491.1"/>
    </source>
</evidence>
<proteinExistence type="predicted"/>
<accession>A0ABP7BN51</accession>
<comment type="caution">
    <text evidence="1">The sequence shown here is derived from an EMBL/GenBank/DDBJ whole genome shotgun (WGS) entry which is preliminary data.</text>
</comment>
<dbReference type="RefSeq" id="WP_221859308.1">
    <property type="nucleotide sequence ID" value="NZ_BAAAYV010000012.1"/>
</dbReference>
<dbReference type="Proteomes" id="UP001410795">
    <property type="component" value="Unassembled WGS sequence"/>
</dbReference>
<sequence length="77" mass="8212">MRTTVDLPPALHRRAREIAASRHESLSTVLADLAARGLASMDVPASIDHHPVSGFPRVSIGRTVTADDVAALLDDDE</sequence>
<keyword evidence="2" id="KW-1185">Reference proteome</keyword>
<evidence type="ECO:0000313" key="2">
    <source>
        <dbReference type="Proteomes" id="UP001410795"/>
    </source>
</evidence>
<name>A0ABP7BN51_9MICO</name>
<organism evidence="1 2">
    <name type="scientific">Microbacterium marinilacus</name>
    <dbReference type="NCBI Taxonomy" id="415209"/>
    <lineage>
        <taxon>Bacteria</taxon>
        <taxon>Bacillati</taxon>
        <taxon>Actinomycetota</taxon>
        <taxon>Actinomycetes</taxon>
        <taxon>Micrococcales</taxon>
        <taxon>Microbacteriaceae</taxon>
        <taxon>Microbacterium</taxon>
    </lineage>
</organism>
<dbReference type="EMBL" id="BAAAYV010000012">
    <property type="protein sequence ID" value="GAA3662491.1"/>
    <property type="molecule type" value="Genomic_DNA"/>
</dbReference>